<proteinExistence type="predicted"/>
<comment type="caution">
    <text evidence="2">The sequence shown here is derived from an EMBL/GenBank/DDBJ whole genome shotgun (WGS) entry which is preliminary data.</text>
</comment>
<feature type="region of interest" description="Disordered" evidence="1">
    <location>
        <begin position="91"/>
        <end position="139"/>
    </location>
</feature>
<dbReference type="Proteomes" id="UP000886520">
    <property type="component" value="Chromosome 22"/>
</dbReference>
<feature type="non-terminal residue" evidence="2">
    <location>
        <position position="1"/>
    </location>
</feature>
<feature type="compositionally biased region" description="Pro residues" evidence="1">
    <location>
        <begin position="117"/>
        <end position="129"/>
    </location>
</feature>
<feature type="non-terminal residue" evidence="2">
    <location>
        <position position="175"/>
    </location>
</feature>
<sequence>RRKSIRTRLAFCSKNQGVVLLLFESFKNNPSIGMVLYLLDPHMIQRIKHALRHPSVQAHSQKFLFALRNLENSKVLIRINSTRLLHSTRELLVRPHPSSGGTKPKPVVKKDKKELKPPPVDKPYVPPPMTLVRNSSTGKGVQIHRGMTVRQLAAQLGKKEELVQGLLIGHGEVIN</sequence>
<protein>
    <submittedName>
        <fullName evidence="2">Uncharacterized protein</fullName>
    </submittedName>
</protein>
<evidence type="ECO:0000313" key="3">
    <source>
        <dbReference type="Proteomes" id="UP000886520"/>
    </source>
</evidence>
<organism evidence="2 3">
    <name type="scientific">Adiantum capillus-veneris</name>
    <name type="common">Maidenhair fern</name>
    <dbReference type="NCBI Taxonomy" id="13818"/>
    <lineage>
        <taxon>Eukaryota</taxon>
        <taxon>Viridiplantae</taxon>
        <taxon>Streptophyta</taxon>
        <taxon>Embryophyta</taxon>
        <taxon>Tracheophyta</taxon>
        <taxon>Polypodiopsida</taxon>
        <taxon>Polypodiidae</taxon>
        <taxon>Polypodiales</taxon>
        <taxon>Pteridineae</taxon>
        <taxon>Pteridaceae</taxon>
        <taxon>Vittarioideae</taxon>
        <taxon>Adiantum</taxon>
    </lineage>
</organism>
<keyword evidence="3" id="KW-1185">Reference proteome</keyword>
<dbReference type="EMBL" id="JABFUD020000022">
    <property type="protein sequence ID" value="KAI5062316.1"/>
    <property type="molecule type" value="Genomic_DNA"/>
</dbReference>
<gene>
    <name evidence="2" type="ORF">GOP47_0022855</name>
</gene>
<dbReference type="AlphaFoldDB" id="A0A9D4U675"/>
<evidence type="ECO:0000256" key="1">
    <source>
        <dbReference type="SAM" id="MobiDB-lite"/>
    </source>
</evidence>
<accession>A0A9D4U675</accession>
<evidence type="ECO:0000313" key="2">
    <source>
        <dbReference type="EMBL" id="KAI5062316.1"/>
    </source>
</evidence>
<reference evidence="2" key="1">
    <citation type="submission" date="2021-01" db="EMBL/GenBank/DDBJ databases">
        <title>Adiantum capillus-veneris genome.</title>
        <authorList>
            <person name="Fang Y."/>
            <person name="Liao Q."/>
        </authorList>
    </citation>
    <scope>NUCLEOTIDE SEQUENCE</scope>
    <source>
        <strain evidence="2">H3</strain>
        <tissue evidence="2">Leaf</tissue>
    </source>
</reference>
<name>A0A9D4U675_ADICA</name>